<dbReference type="Pfam" id="PF02541">
    <property type="entry name" value="Ppx-GppA"/>
    <property type="match status" value="1"/>
</dbReference>
<protein>
    <submittedName>
        <fullName evidence="5">Ppx/GppA family phosphatase</fullName>
    </submittedName>
</protein>
<organism evidence="5 6">
    <name type="scientific">Alicyclobacillus dauci</name>
    <dbReference type="NCBI Taxonomy" id="1475485"/>
    <lineage>
        <taxon>Bacteria</taxon>
        <taxon>Bacillati</taxon>
        <taxon>Bacillota</taxon>
        <taxon>Bacilli</taxon>
        <taxon>Bacillales</taxon>
        <taxon>Alicyclobacillaceae</taxon>
        <taxon>Alicyclobacillus</taxon>
    </lineage>
</organism>
<evidence type="ECO:0000256" key="2">
    <source>
        <dbReference type="ARBA" id="ARBA00022801"/>
    </source>
</evidence>
<dbReference type="PANTHER" id="PTHR30005">
    <property type="entry name" value="EXOPOLYPHOSPHATASE"/>
    <property type="match status" value="1"/>
</dbReference>
<keyword evidence="6" id="KW-1185">Reference proteome</keyword>
<dbReference type="Gene3D" id="3.30.420.40">
    <property type="match status" value="1"/>
</dbReference>
<dbReference type="InterPro" id="IPR048950">
    <property type="entry name" value="Ppx_GppA_C"/>
</dbReference>
<proteinExistence type="inferred from homology"/>
<reference evidence="5" key="1">
    <citation type="submission" date="2022-08" db="EMBL/GenBank/DDBJ databases">
        <title>Alicyclobacillus dauci DSM2870, complete genome.</title>
        <authorList>
            <person name="Wang Q."/>
            <person name="Cai R."/>
            <person name="Wang Z."/>
        </authorList>
    </citation>
    <scope>NUCLEOTIDE SEQUENCE</scope>
    <source>
        <strain evidence="5">DSM 28700</strain>
    </source>
</reference>
<keyword evidence="2" id="KW-0378">Hydrolase</keyword>
<dbReference type="Proteomes" id="UP001164803">
    <property type="component" value="Chromosome"/>
</dbReference>
<dbReference type="PANTHER" id="PTHR30005:SF0">
    <property type="entry name" value="RETROGRADE REGULATION PROTEIN 2"/>
    <property type="match status" value="1"/>
</dbReference>
<sequence length="515" mass="57986">MADEMNAVIDLGSNSVRVVIYEHGPSGTQKEIDTLKQSVRLTSHLDENNVITETGIQLTVQVVGLFKQLCDSYGVVEIIGVATQAVRVAVNRDELLNRIFAETGIRFRVITGEEEARYGYLAAVNSLPLEDGITVDVGGGSTEITYFRQRNLIHYASIPYGAVSLTKEFTRNDPTPSKILEAMNRAIENQLDRYPWLEGLGCPVIGMGGTARTVARVHQDRRKYPLKILHGYEMCPMEVTAMLDMVCSMPVKKRSKIGGLSGERADIIVAGIAILDQVLKRVRASKFVISNKGLRDGILIEQVLRTRGEQLLPDMLVHSIANIHVHFHLDRQHAIQVWKLTGQLLSEMVKHNWLPDSSEMRRCLHVASMLHDIGRTISIYNTRDHNFYLLLQVPLFGVSHRERLIAAAITAFKSTKQTNRALVSYQELLEDEDFTTITRLGVLLGLVKTLDRTSTGAVQSIDLLRDQGEWILRVHAQKPLGLQLNLALEWLKEWRKVFQREIRLEVDPFEQSLGV</sequence>
<accession>A0ABY6Z291</accession>
<evidence type="ECO:0000313" key="6">
    <source>
        <dbReference type="Proteomes" id="UP001164803"/>
    </source>
</evidence>
<dbReference type="CDD" id="cd24052">
    <property type="entry name" value="ASKHA_NBD_HpPPX-GppA-like"/>
    <property type="match status" value="1"/>
</dbReference>
<dbReference type="EMBL" id="CP104064">
    <property type="protein sequence ID" value="WAH36946.1"/>
    <property type="molecule type" value="Genomic_DNA"/>
</dbReference>
<evidence type="ECO:0000256" key="1">
    <source>
        <dbReference type="ARBA" id="ARBA00007125"/>
    </source>
</evidence>
<dbReference type="Gene3D" id="1.10.3210.10">
    <property type="entry name" value="Hypothetical protein af1432"/>
    <property type="match status" value="1"/>
</dbReference>
<evidence type="ECO:0000259" key="4">
    <source>
        <dbReference type="Pfam" id="PF21447"/>
    </source>
</evidence>
<name>A0ABY6Z291_9BACL</name>
<dbReference type="Pfam" id="PF21447">
    <property type="entry name" value="Ppx-GppA_III"/>
    <property type="match status" value="1"/>
</dbReference>
<dbReference type="SUPFAM" id="SSF53067">
    <property type="entry name" value="Actin-like ATPase domain"/>
    <property type="match status" value="2"/>
</dbReference>
<dbReference type="InterPro" id="IPR030673">
    <property type="entry name" value="PyroPPase_GppA_Ppx"/>
</dbReference>
<evidence type="ECO:0000259" key="3">
    <source>
        <dbReference type="Pfam" id="PF02541"/>
    </source>
</evidence>
<dbReference type="InterPro" id="IPR003695">
    <property type="entry name" value="Ppx_GppA_N"/>
</dbReference>
<feature type="domain" description="Ppx/GppA phosphatase N-terminal" evidence="3">
    <location>
        <begin position="29"/>
        <end position="305"/>
    </location>
</feature>
<dbReference type="SUPFAM" id="SSF109604">
    <property type="entry name" value="HD-domain/PDEase-like"/>
    <property type="match status" value="1"/>
</dbReference>
<dbReference type="InterPro" id="IPR050273">
    <property type="entry name" value="GppA/Ppx_hydrolase"/>
</dbReference>
<dbReference type="PIRSF" id="PIRSF001267">
    <property type="entry name" value="Pyrophosphatase_GppA_Ppx"/>
    <property type="match status" value="1"/>
</dbReference>
<dbReference type="InterPro" id="IPR043129">
    <property type="entry name" value="ATPase_NBD"/>
</dbReference>
<dbReference type="Gene3D" id="3.30.420.150">
    <property type="entry name" value="Exopolyphosphatase. Domain 2"/>
    <property type="match status" value="1"/>
</dbReference>
<gene>
    <name evidence="5" type="ORF">NZD86_22765</name>
</gene>
<feature type="domain" description="Ppx/GppA phosphatase C-terminal" evidence="4">
    <location>
        <begin position="319"/>
        <end position="475"/>
    </location>
</feature>
<evidence type="ECO:0000313" key="5">
    <source>
        <dbReference type="EMBL" id="WAH36946.1"/>
    </source>
</evidence>
<comment type="similarity">
    <text evidence="1">Belongs to the GppA/Ppx family.</text>
</comment>
<dbReference type="RefSeq" id="WP_268044351.1">
    <property type="nucleotide sequence ID" value="NZ_CP104064.1"/>
</dbReference>